<dbReference type="Proteomes" id="UP000295060">
    <property type="component" value="Unassembled WGS sequence"/>
</dbReference>
<evidence type="ECO:0000256" key="1">
    <source>
        <dbReference type="ARBA" id="ARBA00004167"/>
    </source>
</evidence>
<evidence type="ECO:0000313" key="7">
    <source>
        <dbReference type="Proteomes" id="UP000295060"/>
    </source>
</evidence>
<feature type="chain" id="PRO_5046524694" description="Metalloprotease" evidence="5">
    <location>
        <begin position="26"/>
        <end position="287"/>
    </location>
</feature>
<dbReference type="PANTHER" id="PTHR30168:SF0">
    <property type="entry name" value="INNER MEMBRANE PROTEIN"/>
    <property type="match status" value="1"/>
</dbReference>
<dbReference type="EMBL" id="SODU01000002">
    <property type="protein sequence ID" value="TDW90926.1"/>
    <property type="molecule type" value="Genomic_DNA"/>
</dbReference>
<evidence type="ECO:0000256" key="4">
    <source>
        <dbReference type="ARBA" id="ARBA00023136"/>
    </source>
</evidence>
<comment type="caution">
    <text evidence="6">The sequence shown here is derived from an EMBL/GenBank/DDBJ whole genome shotgun (WGS) entry which is preliminary data.</text>
</comment>
<protein>
    <recommendedName>
        <fullName evidence="8">Metalloprotease</fullName>
    </recommendedName>
</protein>
<dbReference type="RefSeq" id="WP_134130745.1">
    <property type="nucleotide sequence ID" value="NZ_SODU01000002.1"/>
</dbReference>
<keyword evidence="4" id="KW-0472">Membrane</keyword>
<keyword evidence="3" id="KW-1133">Transmembrane helix</keyword>
<organism evidence="6 7">
    <name type="scientific">Kribbella pratensis</name>
    <dbReference type="NCBI Taxonomy" id="2512112"/>
    <lineage>
        <taxon>Bacteria</taxon>
        <taxon>Bacillati</taxon>
        <taxon>Actinomycetota</taxon>
        <taxon>Actinomycetes</taxon>
        <taxon>Propionibacteriales</taxon>
        <taxon>Kribbellaceae</taxon>
        <taxon>Kribbella</taxon>
    </lineage>
</organism>
<dbReference type="InterPro" id="IPR007343">
    <property type="entry name" value="Uncharacterised_pept_Zn_put"/>
</dbReference>
<proteinExistence type="predicted"/>
<keyword evidence="5" id="KW-0732">Signal</keyword>
<evidence type="ECO:0008006" key="8">
    <source>
        <dbReference type="Google" id="ProtNLM"/>
    </source>
</evidence>
<reference evidence="6 7" key="1">
    <citation type="submission" date="2019-03" db="EMBL/GenBank/DDBJ databases">
        <title>Genomic Encyclopedia of Type Strains, Phase III (KMG-III): the genomes of soil and plant-associated and newly described type strains.</title>
        <authorList>
            <person name="Whitman W."/>
        </authorList>
    </citation>
    <scope>NUCLEOTIDE SEQUENCE [LARGE SCALE GENOMIC DNA]</scope>
    <source>
        <strain evidence="6 7">VKMAc-2574</strain>
    </source>
</reference>
<dbReference type="Pfam" id="PF04228">
    <property type="entry name" value="Zn_peptidase"/>
    <property type="match status" value="1"/>
</dbReference>
<sequence length="287" mass="31552">MRRTARVVAVFVAVVLAGGCTREVAAPEVTPTATPTATTAPVQAPVGKAVQAPEPIKDELLLYNPLYRAGQIAAVSCSLPTAKLANKQAMIRYANAFVACLDRAWAPVITRAGFDFVRPSAVYSSPAGTKTDCAVMDKEYYGLYCSSNHGIYFNWPEYIVEGASQEDTRASVQWLIAHEYGHHVQEVTGILDQYHERYSSARDAAQEQVEEHRSEMQAHCFAAAFFGANRETFRIHGERLDHYGHPGYYRRAADSINFDRWLRQAFKAKGPSGCKTWAAPAGSVTGV</sequence>
<gene>
    <name evidence="6" type="ORF">EV137_4757</name>
</gene>
<dbReference type="PROSITE" id="PS51257">
    <property type="entry name" value="PROKAR_LIPOPROTEIN"/>
    <property type="match status" value="1"/>
</dbReference>
<evidence type="ECO:0000256" key="2">
    <source>
        <dbReference type="ARBA" id="ARBA00022692"/>
    </source>
</evidence>
<keyword evidence="2" id="KW-0812">Transmembrane</keyword>
<accession>A0ABY2FJ47</accession>
<comment type="subcellular location">
    <subcellularLocation>
        <location evidence="1">Membrane</location>
        <topology evidence="1">Single-pass membrane protein</topology>
    </subcellularLocation>
</comment>
<name>A0ABY2FJ47_9ACTN</name>
<evidence type="ECO:0000256" key="5">
    <source>
        <dbReference type="SAM" id="SignalP"/>
    </source>
</evidence>
<evidence type="ECO:0000313" key="6">
    <source>
        <dbReference type="EMBL" id="TDW90926.1"/>
    </source>
</evidence>
<feature type="signal peptide" evidence="5">
    <location>
        <begin position="1"/>
        <end position="25"/>
    </location>
</feature>
<keyword evidence="7" id="KW-1185">Reference proteome</keyword>
<evidence type="ECO:0000256" key="3">
    <source>
        <dbReference type="ARBA" id="ARBA00022989"/>
    </source>
</evidence>
<dbReference type="PANTHER" id="PTHR30168">
    <property type="entry name" value="PUTATIVE MEMBRANE PROTEIN YPFJ"/>
    <property type="match status" value="1"/>
</dbReference>